<keyword evidence="2" id="KW-1003">Cell membrane</keyword>
<feature type="transmembrane region" description="Helical" evidence="8">
    <location>
        <begin position="402"/>
        <end position="421"/>
    </location>
</feature>
<feature type="transmembrane region" description="Helical" evidence="8">
    <location>
        <begin position="12"/>
        <end position="30"/>
    </location>
</feature>
<name>A0A831LTW3_9BACT</name>
<feature type="transmembrane region" description="Helical" evidence="8">
    <location>
        <begin position="142"/>
        <end position="160"/>
    </location>
</feature>
<dbReference type="InterPro" id="IPR050297">
    <property type="entry name" value="LipidA_mod_glycosyltrf_83"/>
</dbReference>
<dbReference type="GO" id="GO:0016763">
    <property type="term" value="F:pentosyltransferase activity"/>
    <property type="evidence" value="ECO:0007669"/>
    <property type="project" value="TreeGrafter"/>
</dbReference>
<gene>
    <name evidence="10" type="ORF">ENN90_14790</name>
</gene>
<keyword evidence="5 8" id="KW-0812">Transmembrane</keyword>
<evidence type="ECO:0000259" key="9">
    <source>
        <dbReference type="Pfam" id="PF13231"/>
    </source>
</evidence>
<evidence type="ECO:0000313" key="10">
    <source>
        <dbReference type="EMBL" id="HDR52862.1"/>
    </source>
</evidence>
<evidence type="ECO:0000256" key="7">
    <source>
        <dbReference type="ARBA" id="ARBA00023136"/>
    </source>
</evidence>
<evidence type="ECO:0000256" key="4">
    <source>
        <dbReference type="ARBA" id="ARBA00022679"/>
    </source>
</evidence>
<keyword evidence="4 10" id="KW-0808">Transferase</keyword>
<dbReference type="PANTHER" id="PTHR33908">
    <property type="entry name" value="MANNOSYLTRANSFERASE YKCB-RELATED"/>
    <property type="match status" value="1"/>
</dbReference>
<feature type="transmembrane region" description="Helical" evidence="8">
    <location>
        <begin position="301"/>
        <end position="320"/>
    </location>
</feature>
<reference evidence="10" key="1">
    <citation type="journal article" date="2020" name="mSystems">
        <title>Genome- and Community-Level Interaction Insights into Carbon Utilization and Element Cycling Functions of Hydrothermarchaeota in Hydrothermal Sediment.</title>
        <authorList>
            <person name="Zhou Z."/>
            <person name="Liu Y."/>
            <person name="Xu W."/>
            <person name="Pan J."/>
            <person name="Luo Z.H."/>
            <person name="Li M."/>
        </authorList>
    </citation>
    <scope>NUCLEOTIDE SEQUENCE [LARGE SCALE GENOMIC DNA]</scope>
    <source>
        <strain evidence="10">SpSt-1217</strain>
    </source>
</reference>
<evidence type="ECO:0000256" key="6">
    <source>
        <dbReference type="ARBA" id="ARBA00022989"/>
    </source>
</evidence>
<keyword evidence="6 8" id="KW-1133">Transmembrane helix</keyword>
<evidence type="ECO:0000256" key="2">
    <source>
        <dbReference type="ARBA" id="ARBA00022475"/>
    </source>
</evidence>
<feature type="transmembrane region" description="Helical" evidence="8">
    <location>
        <begin position="189"/>
        <end position="207"/>
    </location>
</feature>
<evidence type="ECO:0000256" key="3">
    <source>
        <dbReference type="ARBA" id="ARBA00022676"/>
    </source>
</evidence>
<dbReference type="EMBL" id="DSDK01000828">
    <property type="protein sequence ID" value="HDR52862.1"/>
    <property type="molecule type" value="Genomic_DNA"/>
</dbReference>
<dbReference type="GO" id="GO:0010041">
    <property type="term" value="P:response to iron(III) ion"/>
    <property type="evidence" value="ECO:0007669"/>
    <property type="project" value="TreeGrafter"/>
</dbReference>
<dbReference type="Proteomes" id="UP000886047">
    <property type="component" value="Unassembled WGS sequence"/>
</dbReference>
<feature type="transmembrane region" description="Helical" evidence="8">
    <location>
        <begin position="214"/>
        <end position="234"/>
    </location>
</feature>
<dbReference type="PANTHER" id="PTHR33908:SF3">
    <property type="entry name" value="UNDECAPRENYL PHOSPHATE-ALPHA-4-AMINO-4-DEOXY-L-ARABINOSE ARABINOSYL TRANSFERASE"/>
    <property type="match status" value="1"/>
</dbReference>
<protein>
    <submittedName>
        <fullName evidence="10">Glycosyl transferase</fullName>
    </submittedName>
</protein>
<feature type="transmembrane region" description="Helical" evidence="8">
    <location>
        <begin position="433"/>
        <end position="452"/>
    </location>
</feature>
<feature type="domain" description="Glycosyltransferase RgtA/B/C/D-like" evidence="9">
    <location>
        <begin position="68"/>
        <end position="224"/>
    </location>
</feature>
<evidence type="ECO:0000256" key="8">
    <source>
        <dbReference type="SAM" id="Phobius"/>
    </source>
</evidence>
<dbReference type="InterPro" id="IPR038731">
    <property type="entry name" value="RgtA/B/C-like"/>
</dbReference>
<evidence type="ECO:0000256" key="1">
    <source>
        <dbReference type="ARBA" id="ARBA00004651"/>
    </source>
</evidence>
<comment type="caution">
    <text evidence="10">The sequence shown here is derived from an EMBL/GenBank/DDBJ whole genome shotgun (WGS) entry which is preliminary data.</text>
</comment>
<keyword evidence="3" id="KW-0328">Glycosyltransferase</keyword>
<dbReference type="Pfam" id="PF13231">
    <property type="entry name" value="PMT_2"/>
    <property type="match status" value="1"/>
</dbReference>
<accession>A0A831LTW3</accession>
<feature type="transmembrane region" description="Helical" evidence="8">
    <location>
        <begin position="326"/>
        <end position="343"/>
    </location>
</feature>
<organism evidence="10">
    <name type="scientific">Mariniphaga anaerophila</name>
    <dbReference type="NCBI Taxonomy" id="1484053"/>
    <lineage>
        <taxon>Bacteria</taxon>
        <taxon>Pseudomonadati</taxon>
        <taxon>Bacteroidota</taxon>
        <taxon>Bacteroidia</taxon>
        <taxon>Marinilabiliales</taxon>
        <taxon>Prolixibacteraceae</taxon>
        <taxon>Mariniphaga</taxon>
    </lineage>
</organism>
<comment type="subcellular location">
    <subcellularLocation>
        <location evidence="1">Cell membrane</location>
        <topology evidence="1">Multi-pass membrane protein</topology>
    </subcellularLocation>
</comment>
<feature type="transmembrane region" description="Helical" evidence="8">
    <location>
        <begin position="88"/>
        <end position="109"/>
    </location>
</feature>
<dbReference type="GO" id="GO:0005886">
    <property type="term" value="C:plasma membrane"/>
    <property type="evidence" value="ECO:0007669"/>
    <property type="project" value="UniProtKB-SubCell"/>
</dbReference>
<proteinExistence type="predicted"/>
<keyword evidence="7 8" id="KW-0472">Membrane</keyword>
<dbReference type="GO" id="GO:0009103">
    <property type="term" value="P:lipopolysaccharide biosynthetic process"/>
    <property type="evidence" value="ECO:0007669"/>
    <property type="project" value="UniProtKB-ARBA"/>
</dbReference>
<feature type="transmembrane region" description="Helical" evidence="8">
    <location>
        <begin position="355"/>
        <end position="374"/>
    </location>
</feature>
<sequence>MIEKINRLNPAIIRILIAVVAALLFVPFLGGEHLFDWDEINFAESAREMIVTGDYLTVQINFQPFWEKPPLFIWMQALSMKVFGINEFAARFPNAVCGIVTLLVLFNIGRKIRNNLFGLLWVLAYAGSVLPFFYFKSGIIDPWFNLFIFLGVYFLMLYAFPENTKKIRNIILAATFAGLAILTKGPVGFLLIALTGGVFLLWVKFKVKVRVIDVITYFVVLALVGGSWFIIQILTGNFDTVVDFIVYQVRLFQTQDAGHGGFFGYHFVVLFFGVFPSSILAMKAFGKETNGETFYPFMKKWMVILFWVVLILFSIVKTKIVHYSSLAYFPLTFLAAGFVYRAWQNQFKWSKWMSAIIIAISVLVALPVMLLPFVDKFKYKIIESNLINDAFTVENLKAEANWSGFEFLPGLLFLMAIILIFTRVKKTDPLIRAVFLWGTTMVFTLSVILVLVPRIEKYSQNALIEFFKSKAGQDVYLKNIYFKSYATYFYGETQPPSNPNFYDENWLLTGDIDKDVHFVTKIHRAPLMEKYEDIKETGRKNGFVFYERKAKK</sequence>
<dbReference type="AlphaFoldDB" id="A0A831LTW3"/>
<feature type="transmembrane region" description="Helical" evidence="8">
    <location>
        <begin position="262"/>
        <end position="281"/>
    </location>
</feature>
<evidence type="ECO:0000256" key="5">
    <source>
        <dbReference type="ARBA" id="ARBA00022692"/>
    </source>
</evidence>
<feature type="transmembrane region" description="Helical" evidence="8">
    <location>
        <begin position="116"/>
        <end position="136"/>
    </location>
</feature>